<evidence type="ECO:0000313" key="5">
    <source>
        <dbReference type="Proteomes" id="UP000317369"/>
    </source>
</evidence>
<dbReference type="Proteomes" id="UP000317369">
    <property type="component" value="Chromosome"/>
</dbReference>
<dbReference type="PROSITE" id="PS50977">
    <property type="entry name" value="HTH_TETR_2"/>
    <property type="match status" value="1"/>
</dbReference>
<evidence type="ECO:0000256" key="2">
    <source>
        <dbReference type="PROSITE-ProRule" id="PRU00335"/>
    </source>
</evidence>
<name>A0A517YY19_9BACT</name>
<evidence type="ECO:0000259" key="3">
    <source>
        <dbReference type="PROSITE" id="PS50977"/>
    </source>
</evidence>
<evidence type="ECO:0000256" key="1">
    <source>
        <dbReference type="ARBA" id="ARBA00023125"/>
    </source>
</evidence>
<dbReference type="Pfam" id="PF00440">
    <property type="entry name" value="TetR_N"/>
    <property type="match status" value="1"/>
</dbReference>
<dbReference type="KEGG" id="pcor:KS4_32010"/>
<dbReference type="RefSeq" id="WP_145079989.1">
    <property type="nucleotide sequence ID" value="NZ_CP036425.1"/>
</dbReference>
<dbReference type="OrthoDB" id="9789566at2"/>
<dbReference type="EMBL" id="CP036425">
    <property type="protein sequence ID" value="QDU35121.1"/>
    <property type="molecule type" value="Genomic_DNA"/>
</dbReference>
<dbReference type="InterPro" id="IPR009057">
    <property type="entry name" value="Homeodomain-like_sf"/>
</dbReference>
<reference evidence="4 5" key="1">
    <citation type="submission" date="2019-02" db="EMBL/GenBank/DDBJ databases">
        <title>Deep-cultivation of Planctomycetes and their phenomic and genomic characterization uncovers novel biology.</title>
        <authorList>
            <person name="Wiegand S."/>
            <person name="Jogler M."/>
            <person name="Boedeker C."/>
            <person name="Pinto D."/>
            <person name="Vollmers J."/>
            <person name="Rivas-Marin E."/>
            <person name="Kohn T."/>
            <person name="Peeters S.H."/>
            <person name="Heuer A."/>
            <person name="Rast P."/>
            <person name="Oberbeckmann S."/>
            <person name="Bunk B."/>
            <person name="Jeske O."/>
            <person name="Meyerdierks A."/>
            <person name="Storesund J.E."/>
            <person name="Kallscheuer N."/>
            <person name="Luecker S."/>
            <person name="Lage O.M."/>
            <person name="Pohl T."/>
            <person name="Merkel B.J."/>
            <person name="Hornburger P."/>
            <person name="Mueller R.-W."/>
            <person name="Bruemmer F."/>
            <person name="Labrenz M."/>
            <person name="Spormann A.M."/>
            <person name="Op den Camp H."/>
            <person name="Overmann J."/>
            <person name="Amann R."/>
            <person name="Jetten M.S.M."/>
            <person name="Mascher T."/>
            <person name="Medema M.H."/>
            <person name="Devos D.P."/>
            <person name="Kaster A.-K."/>
            <person name="Ovreas L."/>
            <person name="Rohde M."/>
            <person name="Galperin M.Y."/>
            <person name="Jogler C."/>
        </authorList>
    </citation>
    <scope>NUCLEOTIDE SEQUENCE [LARGE SCALE GENOMIC DNA]</scope>
    <source>
        <strain evidence="4 5">KS4</strain>
    </source>
</reference>
<feature type="domain" description="HTH tetR-type" evidence="3">
    <location>
        <begin position="9"/>
        <end position="69"/>
    </location>
</feature>
<evidence type="ECO:0000313" key="4">
    <source>
        <dbReference type="EMBL" id="QDU35121.1"/>
    </source>
</evidence>
<keyword evidence="5" id="KW-1185">Reference proteome</keyword>
<organism evidence="4 5">
    <name type="scientific">Poriferisphaera corsica</name>
    <dbReference type="NCBI Taxonomy" id="2528020"/>
    <lineage>
        <taxon>Bacteria</taxon>
        <taxon>Pseudomonadati</taxon>
        <taxon>Planctomycetota</taxon>
        <taxon>Phycisphaerae</taxon>
        <taxon>Phycisphaerales</taxon>
        <taxon>Phycisphaeraceae</taxon>
        <taxon>Poriferisphaera</taxon>
    </lineage>
</organism>
<sequence>MSDHNHQINDTKSRILNIAIERFADKGHDAVGIREIAAQSSVSLNTVMYHFTSKENLYHQAIIHILTQSFDFREIFKPYLESNLTIHNISNALLDITKSITHSLTTLPHITHIDLIGRAIYSKDIAVQKIISEHATPANDHLTALLTPHIDINDHSTIEYFIGLFWSQLILHISARGLANLKFNFPIDATPPAEYYDNAASQITLLITRYFKLPDPDITLHTY</sequence>
<dbReference type="AlphaFoldDB" id="A0A517YY19"/>
<gene>
    <name evidence="4" type="ORF">KS4_32010</name>
</gene>
<dbReference type="Gene3D" id="1.10.357.10">
    <property type="entry name" value="Tetracycline Repressor, domain 2"/>
    <property type="match status" value="1"/>
</dbReference>
<dbReference type="SUPFAM" id="SSF46689">
    <property type="entry name" value="Homeodomain-like"/>
    <property type="match status" value="1"/>
</dbReference>
<feature type="DNA-binding region" description="H-T-H motif" evidence="2">
    <location>
        <begin position="32"/>
        <end position="51"/>
    </location>
</feature>
<protein>
    <submittedName>
        <fullName evidence="4">Putative DNA-binding transcriptional regulator</fullName>
    </submittedName>
</protein>
<dbReference type="InterPro" id="IPR001647">
    <property type="entry name" value="HTH_TetR"/>
</dbReference>
<proteinExistence type="predicted"/>
<dbReference type="GO" id="GO:0003677">
    <property type="term" value="F:DNA binding"/>
    <property type="evidence" value="ECO:0007669"/>
    <property type="project" value="UniProtKB-UniRule"/>
</dbReference>
<keyword evidence="1 2" id="KW-0238">DNA-binding</keyword>
<accession>A0A517YY19</accession>
<dbReference type="PRINTS" id="PR00455">
    <property type="entry name" value="HTHTETR"/>
</dbReference>